<evidence type="ECO:0000313" key="2">
    <source>
        <dbReference type="Proteomes" id="UP000616151"/>
    </source>
</evidence>
<proteinExistence type="predicted"/>
<reference evidence="1" key="1">
    <citation type="submission" date="2021-01" db="EMBL/GenBank/DDBJ databases">
        <authorList>
            <person name="Sun Q."/>
        </authorList>
    </citation>
    <scope>NUCLEOTIDE SEQUENCE</scope>
    <source>
        <strain evidence="1">YIM B02566</strain>
    </source>
</reference>
<gene>
    <name evidence="1" type="ORF">JHL16_15690</name>
</gene>
<sequence length="252" mass="26542">MMSKPDFTGKTVVITGAGRGLGAAFAVVLTDLGAEVIMTGRNTEQVTTAAEAIGLRTGKRPRTLVFDLADPGQVTLTAKKLRDEMAKIDILINNGAQWLAGKMDEHDAYAIVSTISSGVTGTLLFTRGLIKPLEASGAGDILNIVSISGLPNVPLQGASIAFHAAKHGQTGMTEGLKQELKGRPVRVSALYPPNLVDISPLDTQAWEAPRPADSLVTNRDIVEAGIFALTRPRHVTLASLVIDPDHGGTFSE</sequence>
<comment type="caution">
    <text evidence="1">The sequence shown here is derived from an EMBL/GenBank/DDBJ whole genome shotgun (WGS) entry which is preliminary data.</text>
</comment>
<organism evidence="1 2">
    <name type="scientific">Taklimakanibacter albus</name>
    <dbReference type="NCBI Taxonomy" id="2800327"/>
    <lineage>
        <taxon>Bacteria</taxon>
        <taxon>Pseudomonadati</taxon>
        <taxon>Pseudomonadota</taxon>
        <taxon>Alphaproteobacteria</taxon>
        <taxon>Hyphomicrobiales</taxon>
        <taxon>Aestuariivirgaceae</taxon>
        <taxon>Taklimakanibacter</taxon>
    </lineage>
</organism>
<accession>A0ACC5R559</accession>
<keyword evidence="2" id="KW-1185">Reference proteome</keyword>
<protein>
    <submittedName>
        <fullName evidence="1">SDR family NAD(P)-dependent oxidoreductase</fullName>
    </submittedName>
</protein>
<dbReference type="Proteomes" id="UP000616151">
    <property type="component" value="Unassembled WGS sequence"/>
</dbReference>
<name>A0ACC5R559_9HYPH</name>
<dbReference type="EMBL" id="JAENHL010000007">
    <property type="protein sequence ID" value="MBK1867800.1"/>
    <property type="molecule type" value="Genomic_DNA"/>
</dbReference>
<evidence type="ECO:0000313" key="1">
    <source>
        <dbReference type="EMBL" id="MBK1867800.1"/>
    </source>
</evidence>